<name>A0A557WVR1_9MYCO</name>
<dbReference type="PROSITE" id="PS51898">
    <property type="entry name" value="TYR_RECOMBINASE"/>
    <property type="match status" value="1"/>
</dbReference>
<dbReference type="Pfam" id="PF00589">
    <property type="entry name" value="Phage_integrase"/>
    <property type="match status" value="1"/>
</dbReference>
<dbReference type="PANTHER" id="PTHR30349">
    <property type="entry name" value="PHAGE INTEGRASE-RELATED"/>
    <property type="match status" value="1"/>
</dbReference>
<gene>
    <name evidence="8" type="ORF">FPZ47_26840</name>
</gene>
<comment type="similarity">
    <text evidence="1">Belongs to the 'phage' integrase family.</text>
</comment>
<dbReference type="InterPro" id="IPR004107">
    <property type="entry name" value="Integrase_SAM-like_N"/>
</dbReference>
<evidence type="ECO:0000313" key="9">
    <source>
        <dbReference type="Proteomes" id="UP000320513"/>
    </source>
</evidence>
<sequence>MSPRPAPPPDLAGRWLAKFFTDHLAGERAASPATVASYRDAIKLLLTWFKDAEHIPPEKLRLADIDRPRILRFLNWLQAERGCSTTTRNQRLAVIKSFCRYTAIEKPDRLDQLTQVLAIRHKNTPAPNLGHLTGDEIKTLLAEPGTANARAIRDTVLLALAYDTAARVQELCDLNVADIRGSDPMTVTIRGKGSKIRYLPLMGPTARLVTDYLEHRDPHPGLGTDTDPLFHGPNHSRMTRSGVAKLLTRHVRAVRKRDPSWALGLPVTPHTLRRSKAMHLIQAGVNLIYIRDLLGHADVSTTEIYARADAETKRKAIESAYEPLTPDALPDWTSDTSLIGWLDTLAR</sequence>
<organism evidence="8 9">
    <name type="scientific">Mycobacterium helveticum</name>
    <dbReference type="NCBI Taxonomy" id="2592811"/>
    <lineage>
        <taxon>Bacteria</taxon>
        <taxon>Bacillati</taxon>
        <taxon>Actinomycetota</taxon>
        <taxon>Actinomycetes</taxon>
        <taxon>Mycobacteriales</taxon>
        <taxon>Mycobacteriaceae</taxon>
        <taxon>Mycobacterium</taxon>
    </lineage>
</organism>
<dbReference type="OrthoDB" id="9801717at2"/>
<dbReference type="Pfam" id="PF02899">
    <property type="entry name" value="Phage_int_SAM_1"/>
    <property type="match status" value="1"/>
</dbReference>
<reference evidence="8 9" key="1">
    <citation type="submission" date="2019-07" db="EMBL/GenBank/DDBJ databases">
        <title>New Mycobacterium species.</title>
        <authorList>
            <person name="Tortoli E."/>
            <person name="Ghielmetti G."/>
            <person name="Friedel U."/>
            <person name="Trovato A."/>
        </authorList>
    </citation>
    <scope>NUCLEOTIDE SEQUENCE [LARGE SCALE GENOMIC DNA]</scope>
    <source>
        <strain evidence="8 9">16-83</strain>
    </source>
</reference>
<dbReference type="InterPro" id="IPR011010">
    <property type="entry name" value="DNA_brk_join_enz"/>
</dbReference>
<feature type="domain" description="Core-binding (CB)" evidence="7">
    <location>
        <begin position="10"/>
        <end position="103"/>
    </location>
</feature>
<evidence type="ECO:0000256" key="4">
    <source>
        <dbReference type="ARBA" id="ARBA00023172"/>
    </source>
</evidence>
<accession>A0A557WVR1</accession>
<dbReference type="SUPFAM" id="SSF56349">
    <property type="entry name" value="DNA breaking-rejoining enzymes"/>
    <property type="match status" value="1"/>
</dbReference>
<dbReference type="InterPro" id="IPR050090">
    <property type="entry name" value="Tyrosine_recombinase_XerCD"/>
</dbReference>
<evidence type="ECO:0000259" key="7">
    <source>
        <dbReference type="PROSITE" id="PS51900"/>
    </source>
</evidence>
<evidence type="ECO:0000259" key="6">
    <source>
        <dbReference type="PROSITE" id="PS51898"/>
    </source>
</evidence>
<dbReference type="Gene3D" id="1.10.443.10">
    <property type="entry name" value="Intergrase catalytic core"/>
    <property type="match status" value="1"/>
</dbReference>
<dbReference type="InterPro" id="IPR010998">
    <property type="entry name" value="Integrase_recombinase_N"/>
</dbReference>
<dbReference type="InterPro" id="IPR002104">
    <property type="entry name" value="Integrase_catalytic"/>
</dbReference>
<comment type="caution">
    <text evidence="8">The sequence shown here is derived from an EMBL/GenBank/DDBJ whole genome shotgun (WGS) entry which is preliminary data.</text>
</comment>
<proteinExistence type="inferred from homology"/>
<dbReference type="Gene3D" id="1.10.150.130">
    <property type="match status" value="1"/>
</dbReference>
<protein>
    <submittedName>
        <fullName evidence="8">Tyrosine-type recombinase/integrase</fullName>
    </submittedName>
</protein>
<keyword evidence="9" id="KW-1185">Reference proteome</keyword>
<feature type="domain" description="Tyr recombinase" evidence="6">
    <location>
        <begin position="127"/>
        <end position="318"/>
    </location>
</feature>
<dbReference type="InterPro" id="IPR013762">
    <property type="entry name" value="Integrase-like_cat_sf"/>
</dbReference>
<dbReference type="RefSeq" id="WP_144957236.1">
    <property type="nucleotide sequence ID" value="NZ_VMQU01000227.1"/>
</dbReference>
<evidence type="ECO:0000256" key="1">
    <source>
        <dbReference type="ARBA" id="ARBA00008857"/>
    </source>
</evidence>
<evidence type="ECO:0000256" key="3">
    <source>
        <dbReference type="ARBA" id="ARBA00023125"/>
    </source>
</evidence>
<dbReference type="EMBL" id="VMQU01000227">
    <property type="protein sequence ID" value="TVS77358.1"/>
    <property type="molecule type" value="Genomic_DNA"/>
</dbReference>
<dbReference type="GO" id="GO:0006310">
    <property type="term" value="P:DNA recombination"/>
    <property type="evidence" value="ECO:0007669"/>
    <property type="project" value="UniProtKB-KW"/>
</dbReference>
<evidence type="ECO:0000256" key="2">
    <source>
        <dbReference type="ARBA" id="ARBA00022908"/>
    </source>
</evidence>
<dbReference type="Proteomes" id="UP000320513">
    <property type="component" value="Unassembled WGS sequence"/>
</dbReference>
<dbReference type="AlphaFoldDB" id="A0A557WVR1"/>
<evidence type="ECO:0000313" key="8">
    <source>
        <dbReference type="EMBL" id="TVS77358.1"/>
    </source>
</evidence>
<dbReference type="PROSITE" id="PS51900">
    <property type="entry name" value="CB"/>
    <property type="match status" value="1"/>
</dbReference>
<keyword evidence="2" id="KW-0229">DNA integration</keyword>
<evidence type="ECO:0000256" key="5">
    <source>
        <dbReference type="PROSITE-ProRule" id="PRU01248"/>
    </source>
</evidence>
<dbReference type="PANTHER" id="PTHR30349:SF41">
    <property type="entry name" value="INTEGRASE_RECOMBINASE PROTEIN MJ0367-RELATED"/>
    <property type="match status" value="1"/>
</dbReference>
<keyword evidence="3 5" id="KW-0238">DNA-binding</keyword>
<dbReference type="GO" id="GO:0003677">
    <property type="term" value="F:DNA binding"/>
    <property type="evidence" value="ECO:0007669"/>
    <property type="project" value="UniProtKB-UniRule"/>
</dbReference>
<dbReference type="InterPro" id="IPR044068">
    <property type="entry name" value="CB"/>
</dbReference>
<keyword evidence="4" id="KW-0233">DNA recombination</keyword>
<dbReference type="GO" id="GO:0015074">
    <property type="term" value="P:DNA integration"/>
    <property type="evidence" value="ECO:0007669"/>
    <property type="project" value="UniProtKB-KW"/>
</dbReference>